<dbReference type="STRING" id="370526.SAMN04489835_0078"/>
<reference evidence="2" key="1">
    <citation type="submission" date="2016-10" db="EMBL/GenBank/DDBJ databases">
        <authorList>
            <person name="Varghese N."/>
            <person name="Submissions S."/>
        </authorList>
    </citation>
    <scope>NUCLEOTIDE SEQUENCE [LARGE SCALE GENOMIC DNA]</scope>
    <source>
        <strain evidence="2">DSM 45405</strain>
    </source>
</reference>
<dbReference type="OrthoDB" id="4731035at2"/>
<dbReference type="EMBL" id="LT629971">
    <property type="protein sequence ID" value="SEH46273.1"/>
    <property type="molecule type" value="Genomic_DNA"/>
</dbReference>
<sequence length="112" mass="11940">MATVCQVDSIDGEACYLAEWYLPELSEQSVDDIVARLDAAAATATDEGTPVRLLVTLSVPTDEVLYGVFGAENQESVSRTCLAAGAPHQRLSAHVGTRIRQCHHQTGQAATL</sequence>
<accession>A0A1H6ID30</accession>
<gene>
    <name evidence="1" type="ORF">SAMN04489835_0078</name>
</gene>
<keyword evidence="2" id="KW-1185">Reference proteome</keyword>
<evidence type="ECO:0000313" key="2">
    <source>
        <dbReference type="Proteomes" id="UP000182915"/>
    </source>
</evidence>
<proteinExistence type="predicted"/>
<dbReference type="Proteomes" id="UP000182915">
    <property type="component" value="Chromosome I"/>
</dbReference>
<name>A0A1H6ID30_MYCRU</name>
<organism evidence="1 2">
    <name type="scientific">Mycolicibacterium rutilum</name>
    <name type="common">Mycobacterium rutilum</name>
    <dbReference type="NCBI Taxonomy" id="370526"/>
    <lineage>
        <taxon>Bacteria</taxon>
        <taxon>Bacillati</taxon>
        <taxon>Actinomycetota</taxon>
        <taxon>Actinomycetes</taxon>
        <taxon>Mycobacteriales</taxon>
        <taxon>Mycobacteriaceae</taxon>
        <taxon>Mycolicibacterium</taxon>
    </lineage>
</organism>
<protein>
    <submittedName>
        <fullName evidence="1">Uncharacterized protein</fullName>
    </submittedName>
</protein>
<evidence type="ECO:0000313" key="1">
    <source>
        <dbReference type="EMBL" id="SEH46273.1"/>
    </source>
</evidence>
<dbReference type="AlphaFoldDB" id="A0A1H6ID30"/>